<evidence type="ECO:0000313" key="1">
    <source>
        <dbReference type="EMBL" id="EEQ99176.1"/>
    </source>
</evidence>
<dbReference type="RefSeq" id="XP_002766459.1">
    <property type="nucleotide sequence ID" value="XM_002766413.1"/>
</dbReference>
<accession>C5LVQ3</accession>
<feature type="non-terminal residue" evidence="1">
    <location>
        <position position="1"/>
    </location>
</feature>
<reference evidence="1 2" key="1">
    <citation type="submission" date="2008-07" db="EMBL/GenBank/DDBJ databases">
        <authorList>
            <person name="El-Sayed N."/>
            <person name="Caler E."/>
            <person name="Inman J."/>
            <person name="Amedeo P."/>
            <person name="Hass B."/>
            <person name="Wortman J."/>
        </authorList>
    </citation>
    <scope>NUCLEOTIDE SEQUENCE [LARGE SCALE GENOMIC DNA]</scope>
    <source>
        <strain evidence="2">ATCC 50983 / TXsc</strain>
    </source>
</reference>
<name>C5LVQ3_PERM5</name>
<evidence type="ECO:0000313" key="2">
    <source>
        <dbReference type="Proteomes" id="UP000007800"/>
    </source>
</evidence>
<dbReference type="AlphaFoldDB" id="C5LVQ3"/>
<dbReference type="InParanoid" id="C5LVQ3"/>
<dbReference type="EMBL" id="GG685971">
    <property type="protein sequence ID" value="EEQ99176.1"/>
    <property type="molecule type" value="Genomic_DNA"/>
</dbReference>
<dbReference type="GeneID" id="9044850"/>
<sequence length="108" mass="11998">AAEATVAVEEWIPKVESAARTTASQDREPSLSEMCKISVEAMAMSEMNVGGKNANQGFIAMLCSRVEPLHTSLAEARSETDDELVKEETKKMKKKRFRLFSGNSFRKL</sequence>
<proteinExistence type="predicted"/>
<protein>
    <submittedName>
        <fullName evidence="1">Uncharacterized protein</fullName>
    </submittedName>
</protein>
<organism evidence="2">
    <name type="scientific">Perkinsus marinus (strain ATCC 50983 / TXsc)</name>
    <dbReference type="NCBI Taxonomy" id="423536"/>
    <lineage>
        <taxon>Eukaryota</taxon>
        <taxon>Sar</taxon>
        <taxon>Alveolata</taxon>
        <taxon>Perkinsozoa</taxon>
        <taxon>Perkinsea</taxon>
        <taxon>Perkinsida</taxon>
        <taxon>Perkinsidae</taxon>
        <taxon>Perkinsus</taxon>
    </lineage>
</organism>
<keyword evidence="2" id="KW-1185">Reference proteome</keyword>
<gene>
    <name evidence="1" type="ORF">Pmar_PMAR018293</name>
</gene>
<dbReference type="Proteomes" id="UP000007800">
    <property type="component" value="Unassembled WGS sequence"/>
</dbReference>